<dbReference type="RefSeq" id="WP_345277538.1">
    <property type="nucleotide sequence ID" value="NZ_BAABAJ010000001.1"/>
</dbReference>
<dbReference type="Pfam" id="PF01356">
    <property type="entry name" value="A_amylase_inhib"/>
    <property type="match status" value="1"/>
</dbReference>
<dbReference type="InterPro" id="IPR036379">
    <property type="entry name" value="A-amylase_inhib_sf"/>
</dbReference>
<protein>
    <recommendedName>
        <fullName evidence="3">Alpha-amylase inhibitor</fullName>
    </recommendedName>
</protein>
<dbReference type="Proteomes" id="UP001501000">
    <property type="component" value="Unassembled WGS sequence"/>
</dbReference>
<reference evidence="6" key="1">
    <citation type="journal article" date="2019" name="Int. J. Syst. Evol. Microbiol.">
        <title>The Global Catalogue of Microorganisms (GCM) 10K type strain sequencing project: providing services to taxonomists for standard genome sequencing and annotation.</title>
        <authorList>
            <consortium name="The Broad Institute Genomics Platform"/>
            <consortium name="The Broad Institute Genome Sequencing Center for Infectious Disease"/>
            <person name="Wu L."/>
            <person name="Ma J."/>
        </authorList>
    </citation>
    <scope>NUCLEOTIDE SEQUENCE [LARGE SCALE GENOMIC DNA]</scope>
    <source>
        <strain evidence="6">JCM 16956</strain>
    </source>
</reference>
<dbReference type="SUPFAM" id="SSF49498">
    <property type="entry name" value="alpha-Amylase inhibitor tendamistat"/>
    <property type="match status" value="1"/>
</dbReference>
<evidence type="ECO:0000256" key="4">
    <source>
        <dbReference type="SAM" id="SignalP"/>
    </source>
</evidence>
<name>A0ABP7L4P2_9ACTN</name>
<feature type="signal peptide" evidence="4">
    <location>
        <begin position="1"/>
        <end position="34"/>
    </location>
</feature>
<evidence type="ECO:0000256" key="1">
    <source>
        <dbReference type="ARBA" id="ARBA00022579"/>
    </source>
</evidence>
<keyword evidence="1 3" id="KW-0022">Alpha-amylase inhibitor</keyword>
<dbReference type="InterPro" id="IPR000833">
    <property type="entry name" value="A-amylase_inhib"/>
</dbReference>
<dbReference type="EMBL" id="BAABAJ010000001">
    <property type="protein sequence ID" value="GAA3894990.1"/>
    <property type="molecule type" value="Genomic_DNA"/>
</dbReference>
<sequence>MTNRMKHGARPTALAATVAAGLLTALATASPATAAESTAPECVQYHQSWRYTDVHNGCAETVAVTVAYTNGQWAPCRVVAPGQWATFAGYGTDGNYVTGLRTCDPAATSGI</sequence>
<gene>
    <name evidence="5" type="ORF">GCM10022244_01020</name>
</gene>
<keyword evidence="2" id="KW-1015">Disulfide bond</keyword>
<keyword evidence="6" id="KW-1185">Reference proteome</keyword>
<organism evidence="5 6">
    <name type="scientific">Streptomyces gulbargensis</name>
    <dbReference type="NCBI Taxonomy" id="364901"/>
    <lineage>
        <taxon>Bacteria</taxon>
        <taxon>Bacillati</taxon>
        <taxon>Actinomycetota</taxon>
        <taxon>Actinomycetes</taxon>
        <taxon>Kitasatosporales</taxon>
        <taxon>Streptomycetaceae</taxon>
        <taxon>Streptomyces</taxon>
    </lineage>
</organism>
<comment type="function">
    <text evidence="3">Inhibits mammalian alpha-amylases specifically but has no action on plant and microbial alpha-amylases.</text>
</comment>
<dbReference type="SMART" id="SM00783">
    <property type="entry name" value="A_amylase_inhib"/>
    <property type="match status" value="1"/>
</dbReference>
<feature type="chain" id="PRO_5045082306" description="Alpha-amylase inhibitor" evidence="4">
    <location>
        <begin position="35"/>
        <end position="111"/>
    </location>
</feature>
<evidence type="ECO:0000256" key="3">
    <source>
        <dbReference type="PIRNR" id="PIRNR001658"/>
    </source>
</evidence>
<evidence type="ECO:0000313" key="6">
    <source>
        <dbReference type="Proteomes" id="UP001501000"/>
    </source>
</evidence>
<comment type="caution">
    <text evidence="5">The sequence shown here is derived from an EMBL/GenBank/DDBJ whole genome shotgun (WGS) entry which is preliminary data.</text>
</comment>
<evidence type="ECO:0000313" key="5">
    <source>
        <dbReference type="EMBL" id="GAA3894990.1"/>
    </source>
</evidence>
<accession>A0ABP7L4P2</accession>
<proteinExistence type="predicted"/>
<evidence type="ECO:0000256" key="2">
    <source>
        <dbReference type="ARBA" id="ARBA00023157"/>
    </source>
</evidence>
<keyword evidence="4" id="KW-0732">Signal</keyword>
<dbReference type="Gene3D" id="2.60.40.20">
    <property type="entry name" value="Alpha-amylase inhibitor"/>
    <property type="match status" value="1"/>
</dbReference>
<dbReference type="PIRSF" id="PIRSF001658">
    <property type="entry name" value="Amylase_inhib"/>
    <property type="match status" value="1"/>
</dbReference>